<keyword evidence="1" id="KW-0472">Membrane</keyword>
<dbReference type="InterPro" id="IPR021448">
    <property type="entry name" value="DUF3098"/>
</dbReference>
<name>H5SMS4_9BACT</name>
<reference evidence="2" key="2">
    <citation type="journal article" date="2012" name="PLoS ONE">
        <title>A Deeply Branching Thermophilic Bacterium with an Ancient Acetyl-CoA Pathway Dominates a Subsurface Ecosystem.</title>
        <authorList>
            <person name="Takami H."/>
            <person name="Noguchi H."/>
            <person name="Takaki Y."/>
            <person name="Uchiyama I."/>
            <person name="Toyoda A."/>
            <person name="Nishi S."/>
            <person name="Chee G.-J."/>
            <person name="Arai W."/>
            <person name="Nunoura T."/>
            <person name="Itoh T."/>
            <person name="Hattori M."/>
            <person name="Takai K."/>
        </authorList>
    </citation>
    <scope>NUCLEOTIDE SEQUENCE</scope>
</reference>
<sequence length="77" mass="8507">MTTKEKKPSRPEQEAMPFTRANYRLLVIGALILVVGYALLLQPANFVDSKVFSVALYVAPWVILGGIGTLIYAILKK</sequence>
<dbReference type="AlphaFoldDB" id="H5SMS4"/>
<keyword evidence="1" id="KW-0812">Transmembrane</keyword>
<organism evidence="2">
    <name type="scientific">uncultured Bacteroidota bacterium</name>
    <dbReference type="NCBI Taxonomy" id="152509"/>
    <lineage>
        <taxon>Bacteria</taxon>
        <taxon>Pseudomonadati</taxon>
        <taxon>Bacteroidota</taxon>
        <taxon>environmental samples</taxon>
    </lineage>
</organism>
<evidence type="ECO:0000313" key="2">
    <source>
        <dbReference type="EMBL" id="BAL57460.1"/>
    </source>
</evidence>
<dbReference type="Pfam" id="PF11297">
    <property type="entry name" value="DUF3098"/>
    <property type="match status" value="1"/>
</dbReference>
<evidence type="ECO:0000256" key="1">
    <source>
        <dbReference type="SAM" id="Phobius"/>
    </source>
</evidence>
<evidence type="ECO:0008006" key="3">
    <source>
        <dbReference type="Google" id="ProtNLM"/>
    </source>
</evidence>
<keyword evidence="1" id="KW-1133">Transmembrane helix</keyword>
<protein>
    <recommendedName>
        <fullName evidence="3">DUF3098 domain-containing protein</fullName>
    </recommendedName>
</protein>
<feature type="transmembrane region" description="Helical" evidence="1">
    <location>
        <begin position="52"/>
        <end position="75"/>
    </location>
</feature>
<reference evidence="2" key="1">
    <citation type="journal article" date="2005" name="Environ. Microbiol.">
        <title>Genetic and functional properties of uncultivated thermophilic crenarchaeotes from a subsurface gold mine as revealed by analysis of genome fragments.</title>
        <authorList>
            <person name="Nunoura T."/>
            <person name="Hirayama H."/>
            <person name="Takami H."/>
            <person name="Oida H."/>
            <person name="Nishi S."/>
            <person name="Shimamura S."/>
            <person name="Suzuki Y."/>
            <person name="Inagaki F."/>
            <person name="Takai K."/>
            <person name="Nealson K.H."/>
            <person name="Horikoshi K."/>
        </authorList>
    </citation>
    <scope>NUCLEOTIDE SEQUENCE</scope>
</reference>
<proteinExistence type="predicted"/>
<accession>H5SMS4</accession>
<feature type="transmembrane region" description="Helical" evidence="1">
    <location>
        <begin position="21"/>
        <end position="40"/>
    </location>
</feature>
<dbReference type="EMBL" id="AP011776">
    <property type="protein sequence ID" value="BAL57460.1"/>
    <property type="molecule type" value="Genomic_DNA"/>
</dbReference>
<gene>
    <name evidence="2" type="ORF">HGMM_F50F04C23</name>
</gene>